<dbReference type="AlphaFoldDB" id="A0A0K9Q4J3"/>
<reference evidence="3" key="1">
    <citation type="journal article" date="2016" name="Nature">
        <title>The genome of the seagrass Zostera marina reveals angiosperm adaptation to the sea.</title>
        <authorList>
            <person name="Olsen J.L."/>
            <person name="Rouze P."/>
            <person name="Verhelst B."/>
            <person name="Lin Y.-C."/>
            <person name="Bayer T."/>
            <person name="Collen J."/>
            <person name="Dattolo E."/>
            <person name="De Paoli E."/>
            <person name="Dittami S."/>
            <person name="Maumus F."/>
            <person name="Michel G."/>
            <person name="Kersting A."/>
            <person name="Lauritano C."/>
            <person name="Lohaus R."/>
            <person name="Toepel M."/>
            <person name="Tonon T."/>
            <person name="Vanneste K."/>
            <person name="Amirebrahimi M."/>
            <person name="Brakel J."/>
            <person name="Bostroem C."/>
            <person name="Chovatia M."/>
            <person name="Grimwood J."/>
            <person name="Jenkins J.W."/>
            <person name="Jueterbock A."/>
            <person name="Mraz A."/>
            <person name="Stam W.T."/>
            <person name="Tice H."/>
            <person name="Bornberg-Bauer E."/>
            <person name="Green P.J."/>
            <person name="Pearson G.A."/>
            <person name="Procaccini G."/>
            <person name="Duarte C.M."/>
            <person name="Schmutz J."/>
            <person name="Reusch T.B.H."/>
            <person name="Van de Peer Y."/>
        </authorList>
    </citation>
    <scope>NUCLEOTIDE SEQUENCE [LARGE SCALE GENOMIC DNA]</scope>
    <source>
        <strain evidence="3">cv. Finnish</strain>
    </source>
</reference>
<accession>A0A0K9Q4J3</accession>
<protein>
    <submittedName>
        <fullName evidence="2">Uncharacterized protein</fullName>
    </submittedName>
</protein>
<sequence>MSPLEWHSSYEWSTDSLHDTWDSDFSVISQLVLANLNAPALSSAEISNIPTTGNETSDIPSTRNETSNDQVDFSSFVFPFGLFSLPDVVAPGFIAQPTFYDGKQLTEYRVTSPYHGHPIYSSSSNIPCANQDHSNTFFMIHQAHPPSYDTYFPHVMPTFNQIYPNTFHDNIYHYSYQIPYFIPIQVSLHYHYYEHHPLYPYIYMM</sequence>
<feature type="region of interest" description="Disordered" evidence="1">
    <location>
        <begin position="47"/>
        <end position="67"/>
    </location>
</feature>
<evidence type="ECO:0000256" key="1">
    <source>
        <dbReference type="SAM" id="MobiDB-lite"/>
    </source>
</evidence>
<dbReference type="Proteomes" id="UP000036987">
    <property type="component" value="Unassembled WGS sequence"/>
</dbReference>
<dbReference type="EMBL" id="LFYR01000176">
    <property type="protein sequence ID" value="KMZ75385.1"/>
    <property type="molecule type" value="Genomic_DNA"/>
</dbReference>
<organism evidence="2 3">
    <name type="scientific">Zostera marina</name>
    <name type="common">Eelgrass</name>
    <dbReference type="NCBI Taxonomy" id="29655"/>
    <lineage>
        <taxon>Eukaryota</taxon>
        <taxon>Viridiplantae</taxon>
        <taxon>Streptophyta</taxon>
        <taxon>Embryophyta</taxon>
        <taxon>Tracheophyta</taxon>
        <taxon>Spermatophyta</taxon>
        <taxon>Magnoliopsida</taxon>
        <taxon>Liliopsida</taxon>
        <taxon>Zosteraceae</taxon>
        <taxon>Zostera</taxon>
    </lineage>
</organism>
<keyword evidence="3" id="KW-1185">Reference proteome</keyword>
<proteinExistence type="predicted"/>
<gene>
    <name evidence="2" type="ORF">ZOSMA_115G00210</name>
</gene>
<name>A0A0K9Q4J3_ZOSMR</name>
<comment type="caution">
    <text evidence="2">The sequence shown here is derived from an EMBL/GenBank/DDBJ whole genome shotgun (WGS) entry which is preliminary data.</text>
</comment>
<evidence type="ECO:0000313" key="2">
    <source>
        <dbReference type="EMBL" id="KMZ75385.1"/>
    </source>
</evidence>
<evidence type="ECO:0000313" key="3">
    <source>
        <dbReference type="Proteomes" id="UP000036987"/>
    </source>
</evidence>